<evidence type="ECO:0000313" key="2">
    <source>
        <dbReference type="EMBL" id="RJF95184.1"/>
    </source>
</evidence>
<gene>
    <name evidence="2" type="ORF">D3871_17175</name>
</gene>
<dbReference type="Proteomes" id="UP000265955">
    <property type="component" value="Unassembled WGS sequence"/>
</dbReference>
<dbReference type="AlphaFoldDB" id="A0A3A3FIV4"/>
<accession>A0A3A3FIV4</accession>
<dbReference type="RefSeq" id="WP_119770335.1">
    <property type="nucleotide sequence ID" value="NZ_QYUO01000002.1"/>
</dbReference>
<keyword evidence="3" id="KW-1185">Reference proteome</keyword>
<dbReference type="EMBL" id="QYUO01000002">
    <property type="protein sequence ID" value="RJF95184.1"/>
    <property type="molecule type" value="Genomic_DNA"/>
</dbReference>
<evidence type="ECO:0000256" key="1">
    <source>
        <dbReference type="SAM" id="Phobius"/>
    </source>
</evidence>
<proteinExistence type="predicted"/>
<evidence type="ECO:0000313" key="3">
    <source>
        <dbReference type="Proteomes" id="UP000265955"/>
    </source>
</evidence>
<keyword evidence="1" id="KW-0812">Transmembrane</keyword>
<comment type="caution">
    <text evidence="2">The sequence shown here is derived from an EMBL/GenBank/DDBJ whole genome shotgun (WGS) entry which is preliminary data.</text>
</comment>
<keyword evidence="1" id="KW-1133">Transmembrane helix</keyword>
<organism evidence="2 3">
    <name type="scientific">Noviherbaspirillum saxi</name>
    <dbReference type="NCBI Taxonomy" id="2320863"/>
    <lineage>
        <taxon>Bacteria</taxon>
        <taxon>Pseudomonadati</taxon>
        <taxon>Pseudomonadota</taxon>
        <taxon>Betaproteobacteria</taxon>
        <taxon>Burkholderiales</taxon>
        <taxon>Oxalobacteraceae</taxon>
        <taxon>Noviherbaspirillum</taxon>
    </lineage>
</organism>
<sequence length="134" mass="14558">MATGWLSLLKHVPWSEVINSAPQLADSARKLWGAVDKRPIQDEHADVGTYSSASPQETMAVLEARVVALDESVAQLHTQMRASSELIKALADQNAQLIQRIETNRVRLIWLSAATAVFGLTSVIALVLALTRSA</sequence>
<name>A0A3A3FIV4_9BURK</name>
<protein>
    <submittedName>
        <fullName evidence="2">Uncharacterized protein</fullName>
    </submittedName>
</protein>
<dbReference type="OrthoDB" id="8564508at2"/>
<feature type="transmembrane region" description="Helical" evidence="1">
    <location>
        <begin position="108"/>
        <end position="130"/>
    </location>
</feature>
<reference evidence="3" key="1">
    <citation type="submission" date="2018-09" db="EMBL/GenBank/DDBJ databases">
        <authorList>
            <person name="Zhu H."/>
        </authorList>
    </citation>
    <scope>NUCLEOTIDE SEQUENCE [LARGE SCALE GENOMIC DNA]</scope>
    <source>
        <strain evidence="3">K1R23-30</strain>
    </source>
</reference>
<keyword evidence="1" id="KW-0472">Membrane</keyword>